<evidence type="ECO:0000313" key="8">
    <source>
        <dbReference type="Proteomes" id="UP000238801"/>
    </source>
</evidence>
<feature type="transmembrane region" description="Helical" evidence="6">
    <location>
        <begin position="189"/>
        <end position="208"/>
    </location>
</feature>
<evidence type="ECO:0000256" key="2">
    <source>
        <dbReference type="ARBA" id="ARBA00007165"/>
    </source>
</evidence>
<evidence type="ECO:0000256" key="5">
    <source>
        <dbReference type="ARBA" id="ARBA00023136"/>
    </source>
</evidence>
<dbReference type="PROSITE" id="PS50895">
    <property type="entry name" value="SURF1"/>
    <property type="match status" value="1"/>
</dbReference>
<keyword evidence="5 6" id="KW-0472">Membrane</keyword>
<dbReference type="EMBL" id="PVTT01000001">
    <property type="protein sequence ID" value="PRY95604.1"/>
    <property type="molecule type" value="Genomic_DNA"/>
</dbReference>
<dbReference type="Proteomes" id="UP000238801">
    <property type="component" value="Unassembled WGS sequence"/>
</dbReference>
<reference evidence="7 8" key="1">
    <citation type="submission" date="2018-03" db="EMBL/GenBank/DDBJ databases">
        <title>Genomic Encyclopedia of Archaeal and Bacterial Type Strains, Phase II (KMG-II): from individual species to whole genera.</title>
        <authorList>
            <person name="Goeker M."/>
        </authorList>
    </citation>
    <scope>NUCLEOTIDE SEQUENCE [LARGE SCALE GENOMIC DNA]</scope>
    <source>
        <strain evidence="7 8">DSM 29318</strain>
    </source>
</reference>
<evidence type="ECO:0000313" key="7">
    <source>
        <dbReference type="EMBL" id="PRY95604.1"/>
    </source>
</evidence>
<comment type="subcellular location">
    <subcellularLocation>
        <location evidence="6">Cell membrane</location>
        <topology evidence="6">Multi-pass membrane protein</topology>
    </subcellularLocation>
    <subcellularLocation>
        <location evidence="1">Membrane</location>
    </subcellularLocation>
</comment>
<evidence type="ECO:0000256" key="6">
    <source>
        <dbReference type="RuleBase" id="RU363076"/>
    </source>
</evidence>
<dbReference type="PANTHER" id="PTHR23427:SF2">
    <property type="entry name" value="SURFEIT LOCUS PROTEIN 1"/>
    <property type="match status" value="1"/>
</dbReference>
<keyword evidence="6" id="KW-1003">Cell membrane</keyword>
<dbReference type="Pfam" id="PF02104">
    <property type="entry name" value="SURF1"/>
    <property type="match status" value="1"/>
</dbReference>
<organism evidence="7 8">
    <name type="scientific">Hasllibacter halocynthiae</name>
    <dbReference type="NCBI Taxonomy" id="595589"/>
    <lineage>
        <taxon>Bacteria</taxon>
        <taxon>Pseudomonadati</taxon>
        <taxon>Pseudomonadota</taxon>
        <taxon>Alphaproteobacteria</taxon>
        <taxon>Rhodobacterales</taxon>
        <taxon>Roseobacteraceae</taxon>
        <taxon>Hasllibacter</taxon>
    </lineage>
</organism>
<dbReference type="PANTHER" id="PTHR23427">
    <property type="entry name" value="SURFEIT LOCUS PROTEIN"/>
    <property type="match status" value="1"/>
</dbReference>
<accession>A0A2T0X9R0</accession>
<keyword evidence="8" id="KW-1185">Reference proteome</keyword>
<dbReference type="RefSeq" id="WP_106159966.1">
    <property type="nucleotide sequence ID" value="NZ_PVTT01000001.1"/>
</dbReference>
<evidence type="ECO:0000256" key="1">
    <source>
        <dbReference type="ARBA" id="ARBA00004370"/>
    </source>
</evidence>
<dbReference type="InterPro" id="IPR045214">
    <property type="entry name" value="Surf1/Surf4"/>
</dbReference>
<evidence type="ECO:0000256" key="3">
    <source>
        <dbReference type="ARBA" id="ARBA00022692"/>
    </source>
</evidence>
<gene>
    <name evidence="7" type="ORF">BCF33_1226</name>
</gene>
<proteinExistence type="inferred from homology"/>
<comment type="similarity">
    <text evidence="2 6">Belongs to the SURF1 family.</text>
</comment>
<dbReference type="CDD" id="cd06662">
    <property type="entry name" value="SURF1"/>
    <property type="match status" value="1"/>
</dbReference>
<dbReference type="GO" id="GO:0005886">
    <property type="term" value="C:plasma membrane"/>
    <property type="evidence" value="ECO:0007669"/>
    <property type="project" value="UniProtKB-SubCell"/>
</dbReference>
<sequence length="216" mass="23515">MRRGLIVPLLFALLGLAVLLRLGFWQLDRAEWKAAVIADVEARRTMEPVALPAAPDPEADRFLPVALTGTVGEGVGVFSTWRGPGAGYRIVAPFRTDDGRRVLLDRGYSPTEEARVPKGRIAVEGNLHWPDEKEADPSDGWEARDVALLAEALETEPVLVVARATSAPEGVVPVPLDTAGIPDNHLGYAVQWFGLALVWAGMAGYFLWRQARRTEG</sequence>
<name>A0A2T0X9R0_9RHOB</name>
<dbReference type="InterPro" id="IPR002994">
    <property type="entry name" value="Surf1/Shy1"/>
</dbReference>
<keyword evidence="4 6" id="KW-1133">Transmembrane helix</keyword>
<protein>
    <recommendedName>
        <fullName evidence="6">SURF1-like protein</fullName>
    </recommendedName>
</protein>
<comment type="caution">
    <text evidence="6">Lacks conserved residue(s) required for the propagation of feature annotation.</text>
</comment>
<keyword evidence="3 6" id="KW-0812">Transmembrane</keyword>
<evidence type="ECO:0000256" key="4">
    <source>
        <dbReference type="ARBA" id="ARBA00022989"/>
    </source>
</evidence>
<dbReference type="AlphaFoldDB" id="A0A2T0X9R0"/>
<comment type="caution">
    <text evidence="7">The sequence shown here is derived from an EMBL/GenBank/DDBJ whole genome shotgun (WGS) entry which is preliminary data.</text>
</comment>
<dbReference type="OrthoDB" id="6079986at2"/>